<reference evidence="3 4" key="1">
    <citation type="journal article" date="2012" name="Genome Biol.">
        <title>The genome of the polar eukaryotic microalga coccomyxa subellipsoidea reveals traits of cold adaptation.</title>
        <authorList>
            <person name="Blanc G."/>
            <person name="Agarkova I."/>
            <person name="Grimwood J."/>
            <person name="Kuo A."/>
            <person name="Brueggeman A."/>
            <person name="Dunigan D."/>
            <person name="Gurnon J."/>
            <person name="Ladunga I."/>
            <person name="Lindquist E."/>
            <person name="Lucas S."/>
            <person name="Pangilinan J."/>
            <person name="Proschold T."/>
            <person name="Salamov A."/>
            <person name="Schmutz J."/>
            <person name="Weeks D."/>
            <person name="Yamada T."/>
            <person name="Claverie J.M."/>
            <person name="Grigoriev I."/>
            <person name="Van Etten J."/>
            <person name="Lomsadze A."/>
            <person name="Borodovsky M."/>
        </authorList>
    </citation>
    <scope>NUCLEOTIDE SEQUENCE [LARGE SCALE GENOMIC DNA]</scope>
    <source>
        <strain evidence="3 4">C-169</strain>
    </source>
</reference>
<dbReference type="STRING" id="574566.I0YWS8"/>
<protein>
    <submittedName>
        <fullName evidence="3">DUF143-domain-containing protein</fullName>
    </submittedName>
</protein>
<dbReference type="Gene3D" id="3.30.460.10">
    <property type="entry name" value="Beta Polymerase, domain 2"/>
    <property type="match status" value="1"/>
</dbReference>
<dbReference type="Pfam" id="PF02410">
    <property type="entry name" value="RsfS"/>
    <property type="match status" value="1"/>
</dbReference>
<evidence type="ECO:0000313" key="3">
    <source>
        <dbReference type="EMBL" id="EIE22847.1"/>
    </source>
</evidence>
<dbReference type="InterPro" id="IPR004394">
    <property type="entry name" value="Iojap/RsfS/C7orf30"/>
</dbReference>
<dbReference type="RefSeq" id="XP_005647391.1">
    <property type="nucleotide sequence ID" value="XM_005647334.1"/>
</dbReference>
<dbReference type="NCBIfam" id="TIGR00090">
    <property type="entry name" value="rsfS_iojap_ybeB"/>
    <property type="match status" value="1"/>
</dbReference>
<dbReference type="GeneID" id="17040834"/>
<feature type="region of interest" description="Disordered" evidence="2">
    <location>
        <begin position="33"/>
        <end position="56"/>
    </location>
</feature>
<dbReference type="OrthoDB" id="21330at2759"/>
<name>I0YWS8_COCSC</name>
<dbReference type="AlphaFoldDB" id="I0YWS8"/>
<dbReference type="InterPro" id="IPR043519">
    <property type="entry name" value="NT_sf"/>
</dbReference>
<sequence>MPRKACSSGRPKVLARVAQPSVGNAQALESAVLQQREQNSAEVDEQAKSNASTSGTDGEDLAVELAKIANDVKGEEISVLHVAPLVYWTSYLVLVTVNSRPQLQAVIARMERRAKELDRESSFVSRGRSAWEVLDFGDVVVHIFTPDQREYYDLESFYGAAEEVSLPFISEQRSSPDWASQLR</sequence>
<comment type="caution">
    <text evidence="3">The sequence shown here is derived from an EMBL/GenBank/DDBJ whole genome shotgun (WGS) entry which is preliminary data.</text>
</comment>
<comment type="similarity">
    <text evidence="1">Belongs to the Iojap/RsfS family.</text>
</comment>
<dbReference type="HAMAP" id="MF_01477">
    <property type="entry name" value="Iojap_RsfS"/>
    <property type="match status" value="1"/>
</dbReference>
<dbReference type="PANTHER" id="PTHR21043">
    <property type="entry name" value="IOJAP SUPERFAMILY ORTHOLOG"/>
    <property type="match status" value="1"/>
</dbReference>
<evidence type="ECO:0000256" key="1">
    <source>
        <dbReference type="ARBA" id="ARBA00010574"/>
    </source>
</evidence>
<dbReference type="SUPFAM" id="SSF81301">
    <property type="entry name" value="Nucleotidyltransferase"/>
    <property type="match status" value="1"/>
</dbReference>
<dbReference type="GO" id="GO:0090071">
    <property type="term" value="P:negative regulation of ribosome biogenesis"/>
    <property type="evidence" value="ECO:0007669"/>
    <property type="project" value="TreeGrafter"/>
</dbReference>
<dbReference type="EMBL" id="AGSI01000009">
    <property type="protein sequence ID" value="EIE22847.1"/>
    <property type="molecule type" value="Genomic_DNA"/>
</dbReference>
<dbReference type="GO" id="GO:0043023">
    <property type="term" value="F:ribosomal large subunit binding"/>
    <property type="evidence" value="ECO:0007669"/>
    <property type="project" value="TreeGrafter"/>
</dbReference>
<dbReference type="KEGG" id="csl:COCSUDRAFT_33406"/>
<dbReference type="Proteomes" id="UP000007264">
    <property type="component" value="Unassembled WGS sequence"/>
</dbReference>
<dbReference type="PANTHER" id="PTHR21043:SF2">
    <property type="entry name" value="PROTEIN IOJAP, CHLOROPLASTIC"/>
    <property type="match status" value="1"/>
</dbReference>
<organism evidence="3 4">
    <name type="scientific">Coccomyxa subellipsoidea (strain C-169)</name>
    <name type="common">Green microalga</name>
    <dbReference type="NCBI Taxonomy" id="574566"/>
    <lineage>
        <taxon>Eukaryota</taxon>
        <taxon>Viridiplantae</taxon>
        <taxon>Chlorophyta</taxon>
        <taxon>core chlorophytes</taxon>
        <taxon>Trebouxiophyceae</taxon>
        <taxon>Trebouxiophyceae incertae sedis</taxon>
        <taxon>Coccomyxaceae</taxon>
        <taxon>Coccomyxa</taxon>
        <taxon>Coccomyxa subellipsoidea</taxon>
    </lineage>
</organism>
<accession>I0YWS8</accession>
<proteinExistence type="inferred from homology"/>
<dbReference type="eggNOG" id="ENOG502RY19">
    <property type="taxonomic scope" value="Eukaryota"/>
</dbReference>
<gene>
    <name evidence="3" type="ORF">COCSUDRAFT_33406</name>
</gene>
<evidence type="ECO:0000256" key="2">
    <source>
        <dbReference type="SAM" id="MobiDB-lite"/>
    </source>
</evidence>
<keyword evidence="4" id="KW-1185">Reference proteome</keyword>
<dbReference type="GO" id="GO:0017148">
    <property type="term" value="P:negative regulation of translation"/>
    <property type="evidence" value="ECO:0007669"/>
    <property type="project" value="TreeGrafter"/>
</dbReference>
<evidence type="ECO:0000313" key="4">
    <source>
        <dbReference type="Proteomes" id="UP000007264"/>
    </source>
</evidence>